<dbReference type="EMBL" id="FQNC01000046">
    <property type="protein sequence ID" value="SGY69759.1"/>
    <property type="molecule type" value="Genomic_DNA"/>
</dbReference>
<organism evidence="1 2">
    <name type="scientific">Microbotryum silenes-dioicae</name>
    <dbReference type="NCBI Taxonomy" id="796604"/>
    <lineage>
        <taxon>Eukaryota</taxon>
        <taxon>Fungi</taxon>
        <taxon>Dikarya</taxon>
        <taxon>Basidiomycota</taxon>
        <taxon>Pucciniomycotina</taxon>
        <taxon>Microbotryomycetes</taxon>
        <taxon>Microbotryales</taxon>
        <taxon>Microbotryaceae</taxon>
        <taxon>Microbotryum</taxon>
    </lineage>
</organism>
<accession>A0A2X0MDQ9</accession>
<keyword evidence="2" id="KW-1185">Reference proteome</keyword>
<sequence>MADYPVFQCLHPCRSAFAFPLAMAPPTAPCFFLLVLGRAEAAVHNPLGVFSNALASGLFGL</sequence>
<dbReference type="AlphaFoldDB" id="A0A2X0MDQ9"/>
<name>A0A2X0MDQ9_9BASI</name>
<evidence type="ECO:0000313" key="2">
    <source>
        <dbReference type="Proteomes" id="UP000249464"/>
    </source>
</evidence>
<reference evidence="1 2" key="1">
    <citation type="submission" date="2016-11" db="EMBL/GenBank/DDBJ databases">
        <authorList>
            <person name="Jaros S."/>
            <person name="Januszkiewicz K."/>
            <person name="Wedrychowicz H."/>
        </authorList>
    </citation>
    <scope>NUCLEOTIDE SEQUENCE [LARGE SCALE GENOMIC DNA]</scope>
</reference>
<protein>
    <submittedName>
        <fullName evidence="1">BQ5605_C004g03057 protein</fullName>
    </submittedName>
</protein>
<evidence type="ECO:0000313" key="1">
    <source>
        <dbReference type="EMBL" id="SGY69759.1"/>
    </source>
</evidence>
<gene>
    <name evidence="1" type="primary">BQ5605_C004g03057</name>
    <name evidence="1" type="ORF">BQ5605_C004G03057</name>
</gene>
<dbReference type="Proteomes" id="UP000249464">
    <property type="component" value="Unassembled WGS sequence"/>
</dbReference>
<proteinExistence type="predicted"/>